<dbReference type="InterPro" id="IPR039267">
    <property type="entry name" value="Lsm11"/>
</dbReference>
<dbReference type="Gene3D" id="2.30.30.100">
    <property type="match status" value="1"/>
</dbReference>
<keyword evidence="3" id="KW-1185">Reference proteome</keyword>
<comment type="caution">
    <text evidence="2">The sequence shown here is derived from an EMBL/GenBank/DDBJ whole genome shotgun (WGS) entry which is preliminary data.</text>
</comment>
<dbReference type="PANTHER" id="PTHR21415:SF1">
    <property type="entry name" value="U7 SNRNA-ASSOCIATED SM-LIKE PROTEIN LSM11"/>
    <property type="match status" value="1"/>
</dbReference>
<dbReference type="SUPFAM" id="SSF53098">
    <property type="entry name" value="Ribonuclease H-like"/>
    <property type="match status" value="1"/>
</dbReference>
<accession>A0AA38GKC3</accession>
<proteinExistence type="predicted"/>
<reference evidence="2 3" key="1">
    <citation type="journal article" date="2021" name="Nat. Plants">
        <title>The Taxus genome provides insights into paclitaxel biosynthesis.</title>
        <authorList>
            <person name="Xiong X."/>
            <person name="Gou J."/>
            <person name="Liao Q."/>
            <person name="Li Y."/>
            <person name="Zhou Q."/>
            <person name="Bi G."/>
            <person name="Li C."/>
            <person name="Du R."/>
            <person name="Wang X."/>
            <person name="Sun T."/>
            <person name="Guo L."/>
            <person name="Liang H."/>
            <person name="Lu P."/>
            <person name="Wu Y."/>
            <person name="Zhang Z."/>
            <person name="Ro D.K."/>
            <person name="Shang Y."/>
            <person name="Huang S."/>
            <person name="Yan J."/>
        </authorList>
    </citation>
    <scope>NUCLEOTIDE SEQUENCE [LARGE SCALE GENOMIC DNA]</scope>
    <source>
        <strain evidence="2">Ta-2019</strain>
    </source>
</reference>
<dbReference type="GO" id="GO:0006398">
    <property type="term" value="P:mRNA 3'-end processing by stem-loop binding and cleavage"/>
    <property type="evidence" value="ECO:0007669"/>
    <property type="project" value="TreeGrafter"/>
</dbReference>
<name>A0AA38GKC3_TAXCH</name>
<organism evidence="2 3">
    <name type="scientific">Taxus chinensis</name>
    <name type="common">Chinese yew</name>
    <name type="synonym">Taxus wallichiana var. chinensis</name>
    <dbReference type="NCBI Taxonomy" id="29808"/>
    <lineage>
        <taxon>Eukaryota</taxon>
        <taxon>Viridiplantae</taxon>
        <taxon>Streptophyta</taxon>
        <taxon>Embryophyta</taxon>
        <taxon>Tracheophyta</taxon>
        <taxon>Spermatophyta</taxon>
        <taxon>Pinopsida</taxon>
        <taxon>Pinidae</taxon>
        <taxon>Conifers II</taxon>
        <taxon>Cupressales</taxon>
        <taxon>Taxaceae</taxon>
        <taxon>Taxus</taxon>
    </lineage>
</organism>
<protein>
    <recommendedName>
        <fullName evidence="1">Sm domain-containing protein</fullName>
    </recommendedName>
</protein>
<sequence length="403" mass="46385">MASSSALGGMGKEAMGEAHKCSVSHECEIVSFLSLWRHVEVLELIASGGVRVWVVETRFTSHTLVLRRLVKVKHALSDMVIDNVWTIWRQSNTERAYKIKTLILDDLWAQVEYLRSFTKHVLCMIRFVDKDSVCIREIYDGIDFMLEKMKEIIQAKEKDPKENFYNEVKSVVMKSFMDSYVYYKEAEKLVVHLQEVPESVVNISHRSRSAESIEAQERAKARTSLLLEKAAEKARQVKIFDMIAEKVKGPLVFLSSCYKEKGRVQVWTRHTHGIRGNLIGFLHAFDRHMNMILQDVEEVYTVRRHVPRLVNKRGCRSKILKDDSNNECSSSVAENSDLSTVNMQAIENSDLSTVNAQAIENSSKKIDEITEGLKELRLFPKLEHRRRHVGQVFLRGDSVVMVR</sequence>
<dbReference type="PANTHER" id="PTHR21415">
    <property type="entry name" value="U7 SNRNA-ASSOCIATED SM-LIKE PROTEIN LSM11"/>
    <property type="match status" value="1"/>
</dbReference>
<dbReference type="SUPFAM" id="SSF50182">
    <property type="entry name" value="Sm-like ribonucleoproteins"/>
    <property type="match status" value="1"/>
</dbReference>
<dbReference type="EMBL" id="JAHRHJ020000002">
    <property type="protein sequence ID" value="KAH9325374.1"/>
    <property type="molecule type" value="Genomic_DNA"/>
</dbReference>
<dbReference type="InterPro" id="IPR001163">
    <property type="entry name" value="Sm_dom_euk/arc"/>
</dbReference>
<evidence type="ECO:0000313" key="2">
    <source>
        <dbReference type="EMBL" id="KAH9325374.1"/>
    </source>
</evidence>
<feature type="non-terminal residue" evidence="2">
    <location>
        <position position="403"/>
    </location>
</feature>
<dbReference type="SMART" id="SM00651">
    <property type="entry name" value="Sm"/>
    <property type="match status" value="1"/>
</dbReference>
<dbReference type="InterPro" id="IPR010920">
    <property type="entry name" value="LSM_dom_sf"/>
</dbReference>
<gene>
    <name evidence="2" type="ORF">KI387_005552</name>
</gene>
<dbReference type="InterPro" id="IPR012337">
    <property type="entry name" value="RNaseH-like_sf"/>
</dbReference>
<evidence type="ECO:0000313" key="3">
    <source>
        <dbReference type="Proteomes" id="UP000824469"/>
    </source>
</evidence>
<dbReference type="Proteomes" id="UP000824469">
    <property type="component" value="Unassembled WGS sequence"/>
</dbReference>
<evidence type="ECO:0000259" key="1">
    <source>
        <dbReference type="SMART" id="SM00651"/>
    </source>
</evidence>
<dbReference type="GO" id="GO:0005683">
    <property type="term" value="C:U7 snRNP"/>
    <property type="evidence" value="ECO:0007669"/>
    <property type="project" value="TreeGrafter"/>
</dbReference>
<dbReference type="GO" id="GO:0071209">
    <property type="term" value="F:U7 snRNA binding"/>
    <property type="evidence" value="ECO:0007669"/>
    <property type="project" value="InterPro"/>
</dbReference>
<dbReference type="AlphaFoldDB" id="A0AA38GKC3"/>
<dbReference type="Pfam" id="PF01423">
    <property type="entry name" value="LSM"/>
    <property type="match status" value="1"/>
</dbReference>
<feature type="domain" description="Sm" evidence="1">
    <location>
        <begin position="252"/>
        <end position="403"/>
    </location>
</feature>